<feature type="binding site" evidence="17">
    <location>
        <position position="26"/>
    </location>
    <ligand>
        <name>8-oxo-dGTP</name>
        <dbReference type="ChEBI" id="CHEBI:77896"/>
    </ligand>
</feature>
<accession>A0AA37WP33</accession>
<keyword evidence="9" id="KW-0234">DNA repair</keyword>
<evidence type="ECO:0000256" key="13">
    <source>
        <dbReference type="ARBA" id="ARBA00040794"/>
    </source>
</evidence>
<dbReference type="PRINTS" id="PR00502">
    <property type="entry name" value="NUDIXFAMILY"/>
</dbReference>
<dbReference type="GO" id="GO:0046872">
    <property type="term" value="F:metal ion binding"/>
    <property type="evidence" value="ECO:0007669"/>
    <property type="project" value="UniProtKB-KW"/>
</dbReference>
<dbReference type="GO" id="GO:0044715">
    <property type="term" value="F:8-oxo-dGDP phosphatase activity"/>
    <property type="evidence" value="ECO:0007669"/>
    <property type="project" value="TreeGrafter"/>
</dbReference>
<dbReference type="PROSITE" id="PS51462">
    <property type="entry name" value="NUDIX"/>
    <property type="match status" value="1"/>
</dbReference>
<dbReference type="NCBIfam" id="TIGR00586">
    <property type="entry name" value="mutt"/>
    <property type="match status" value="1"/>
</dbReference>
<dbReference type="GO" id="GO:0006281">
    <property type="term" value="P:DNA repair"/>
    <property type="evidence" value="ECO:0007669"/>
    <property type="project" value="UniProtKB-KW"/>
</dbReference>
<evidence type="ECO:0000313" key="20">
    <source>
        <dbReference type="EMBL" id="GLS25567.1"/>
    </source>
</evidence>
<comment type="similarity">
    <text evidence="2">Belongs to the Nudix hydrolase family.</text>
</comment>
<dbReference type="RefSeq" id="WP_232594202.1">
    <property type="nucleotide sequence ID" value="NZ_BSPD01000031.1"/>
</dbReference>
<dbReference type="InterPro" id="IPR029119">
    <property type="entry name" value="MutY_C"/>
</dbReference>
<comment type="catalytic activity">
    <reaction evidence="11">
        <text>8-oxo-GTP + H2O = 8-oxo-GMP + diphosphate + H(+)</text>
        <dbReference type="Rhea" id="RHEA:67616"/>
        <dbReference type="ChEBI" id="CHEBI:15377"/>
        <dbReference type="ChEBI" id="CHEBI:15378"/>
        <dbReference type="ChEBI" id="CHEBI:33019"/>
        <dbReference type="ChEBI" id="CHEBI:143553"/>
        <dbReference type="ChEBI" id="CHEBI:145694"/>
    </reaction>
</comment>
<evidence type="ECO:0000256" key="4">
    <source>
        <dbReference type="ARBA" id="ARBA00022705"/>
    </source>
</evidence>
<dbReference type="Gene3D" id="3.90.79.10">
    <property type="entry name" value="Nucleoside Triphosphate Pyrophosphohydrolase"/>
    <property type="match status" value="1"/>
</dbReference>
<evidence type="ECO:0000256" key="3">
    <source>
        <dbReference type="ARBA" id="ARBA00022457"/>
    </source>
</evidence>
<keyword evidence="6" id="KW-0227">DNA damage</keyword>
<evidence type="ECO:0000256" key="18">
    <source>
        <dbReference type="PIRSR" id="PIRSR603561-2"/>
    </source>
</evidence>
<dbReference type="EMBL" id="BSPD01000031">
    <property type="protein sequence ID" value="GLS25567.1"/>
    <property type="molecule type" value="Genomic_DNA"/>
</dbReference>
<dbReference type="GO" id="GO:0044716">
    <property type="term" value="F:8-oxo-GDP phosphatase activity"/>
    <property type="evidence" value="ECO:0007669"/>
    <property type="project" value="TreeGrafter"/>
</dbReference>
<evidence type="ECO:0000256" key="8">
    <source>
        <dbReference type="ARBA" id="ARBA00022842"/>
    </source>
</evidence>
<evidence type="ECO:0000256" key="12">
    <source>
        <dbReference type="ARBA" id="ARBA00038905"/>
    </source>
</evidence>
<dbReference type="PANTHER" id="PTHR47707">
    <property type="entry name" value="8-OXO-DGTP DIPHOSPHATASE"/>
    <property type="match status" value="1"/>
</dbReference>
<dbReference type="InterPro" id="IPR000086">
    <property type="entry name" value="NUDIX_hydrolase_dom"/>
</dbReference>
<comment type="caution">
    <text evidence="20">The sequence shown here is derived from an EMBL/GenBank/DDBJ whole genome shotgun (WGS) entry which is preliminary data.</text>
</comment>
<evidence type="ECO:0000256" key="11">
    <source>
        <dbReference type="ARBA" id="ARBA00036904"/>
    </source>
</evidence>
<reference evidence="20 21" key="1">
    <citation type="journal article" date="2014" name="Int. J. Syst. Evol. Microbiol.">
        <title>Complete genome sequence of Corynebacterium casei LMG S-19264T (=DSM 44701T), isolated from a smear-ripened cheese.</title>
        <authorList>
            <consortium name="US DOE Joint Genome Institute (JGI-PGF)"/>
            <person name="Walter F."/>
            <person name="Albersmeier A."/>
            <person name="Kalinowski J."/>
            <person name="Ruckert C."/>
        </authorList>
    </citation>
    <scope>NUCLEOTIDE SEQUENCE [LARGE SCALE GENOMIC DNA]</scope>
    <source>
        <strain evidence="20 21">NBRC 110095</strain>
    </source>
</reference>
<organism evidence="20 21">
    <name type="scientific">Marinibactrum halimedae</name>
    <dbReference type="NCBI Taxonomy" id="1444977"/>
    <lineage>
        <taxon>Bacteria</taxon>
        <taxon>Pseudomonadati</taxon>
        <taxon>Pseudomonadota</taxon>
        <taxon>Gammaproteobacteria</taxon>
        <taxon>Cellvibrionales</taxon>
        <taxon>Cellvibrionaceae</taxon>
        <taxon>Marinibactrum</taxon>
    </lineage>
</organism>
<dbReference type="GO" id="GO:0035539">
    <property type="term" value="F:8-oxo-7,8-dihydrodeoxyguanosine triphosphate pyrophosphatase activity"/>
    <property type="evidence" value="ECO:0007669"/>
    <property type="project" value="UniProtKB-EC"/>
</dbReference>
<proteinExistence type="inferred from homology"/>
<keyword evidence="3" id="KW-0515">Mutator protein</keyword>
<feature type="domain" description="Nudix hydrolase" evidence="19">
    <location>
        <begin position="5"/>
        <end position="138"/>
    </location>
</feature>
<keyword evidence="5 18" id="KW-0479">Metal-binding</keyword>
<feature type="binding site" evidence="17">
    <location>
        <begin position="37"/>
        <end position="40"/>
    </location>
    <ligand>
        <name>8-oxo-dGTP</name>
        <dbReference type="ChEBI" id="CHEBI:77896"/>
    </ligand>
</feature>
<evidence type="ECO:0000256" key="17">
    <source>
        <dbReference type="PIRSR" id="PIRSR603561-1"/>
    </source>
</evidence>
<feature type="binding site" evidence="17">
    <location>
        <position position="31"/>
    </location>
    <ligand>
        <name>8-oxo-dGTP</name>
        <dbReference type="ChEBI" id="CHEBI:77896"/>
    </ligand>
</feature>
<keyword evidence="8 18" id="KW-0460">Magnesium</keyword>
<evidence type="ECO:0000256" key="2">
    <source>
        <dbReference type="ARBA" id="ARBA00005582"/>
    </source>
</evidence>
<keyword evidence="21" id="KW-1185">Reference proteome</keyword>
<dbReference type="GO" id="GO:0008413">
    <property type="term" value="F:8-oxo-7,8-dihydroguanosine triphosphate pyrophosphatase activity"/>
    <property type="evidence" value="ECO:0007669"/>
    <property type="project" value="InterPro"/>
</dbReference>
<evidence type="ECO:0000313" key="21">
    <source>
        <dbReference type="Proteomes" id="UP001156870"/>
    </source>
</evidence>
<name>A0AA37WP33_9GAMM</name>
<dbReference type="EC" id="3.6.1.55" evidence="12"/>
<evidence type="ECO:0000259" key="19">
    <source>
        <dbReference type="PROSITE" id="PS51462"/>
    </source>
</evidence>
<dbReference type="GO" id="GO:0006260">
    <property type="term" value="P:DNA replication"/>
    <property type="evidence" value="ECO:0007669"/>
    <property type="project" value="UniProtKB-KW"/>
</dbReference>
<keyword evidence="4" id="KW-0235">DNA replication</keyword>
<sequence length="140" mass="15766">MLNEKKMVKVAVGVIIRDQKILLSKRPDHLHQGGLWEFPGGKIENNETVEDALGRELAEELGVQVIRSESLMDVKHDYIDKSVLLQVHMVRHFIGGPTEADTLGEEGQLVRWVPIEELDHYEFPAANQSILMAIKNSSLS</sequence>
<evidence type="ECO:0000256" key="7">
    <source>
        <dbReference type="ARBA" id="ARBA00022801"/>
    </source>
</evidence>
<dbReference type="PROSITE" id="PS00893">
    <property type="entry name" value="NUDIX_BOX"/>
    <property type="match status" value="1"/>
</dbReference>
<gene>
    <name evidence="20" type="primary">mutT</name>
    <name evidence="20" type="ORF">GCM10007877_12810</name>
</gene>
<dbReference type="CDD" id="cd03425">
    <property type="entry name" value="NUDIX_MutT_NudA_like"/>
    <property type="match status" value="1"/>
</dbReference>
<dbReference type="InterPro" id="IPR003561">
    <property type="entry name" value="Mutator_MutT"/>
</dbReference>
<feature type="binding site" evidence="17">
    <location>
        <position position="127"/>
    </location>
    <ligand>
        <name>8-oxo-dGTP</name>
        <dbReference type="ChEBI" id="CHEBI:77896"/>
    </ligand>
</feature>
<comment type="cofactor">
    <cofactor evidence="1 18">
        <name>Mg(2+)</name>
        <dbReference type="ChEBI" id="CHEBI:18420"/>
    </cofactor>
</comment>
<protein>
    <recommendedName>
        <fullName evidence="13">8-oxo-dGTP diphosphatase</fullName>
        <ecNumber evidence="12">3.6.1.55</ecNumber>
    </recommendedName>
    <alternativeName>
        <fullName evidence="16">7,8-dihydro-8-oxoguanine-triphosphatase</fullName>
    </alternativeName>
    <alternativeName>
        <fullName evidence="15">Mutator protein MutT</fullName>
    </alternativeName>
    <alternativeName>
        <fullName evidence="14">dGTP pyrophosphohydrolase</fullName>
    </alternativeName>
</protein>
<dbReference type="InterPro" id="IPR020476">
    <property type="entry name" value="Nudix_hydrolase"/>
</dbReference>
<feature type="binding site" evidence="18">
    <location>
        <position position="40"/>
    </location>
    <ligand>
        <name>Mg(2+)</name>
        <dbReference type="ChEBI" id="CHEBI:18420"/>
    </ligand>
</feature>
<evidence type="ECO:0000256" key="6">
    <source>
        <dbReference type="ARBA" id="ARBA00022763"/>
    </source>
</evidence>
<dbReference type="PANTHER" id="PTHR47707:SF1">
    <property type="entry name" value="NUDIX HYDROLASE FAMILY PROTEIN"/>
    <property type="match status" value="1"/>
</dbReference>
<evidence type="ECO:0000256" key="15">
    <source>
        <dbReference type="ARBA" id="ARBA00041979"/>
    </source>
</evidence>
<evidence type="ECO:0000256" key="14">
    <source>
        <dbReference type="ARBA" id="ARBA00041592"/>
    </source>
</evidence>
<dbReference type="InterPro" id="IPR015797">
    <property type="entry name" value="NUDIX_hydrolase-like_dom_sf"/>
</dbReference>
<dbReference type="Proteomes" id="UP001156870">
    <property type="component" value="Unassembled WGS sequence"/>
</dbReference>
<dbReference type="InterPro" id="IPR020084">
    <property type="entry name" value="NUDIX_hydrolase_CS"/>
</dbReference>
<comment type="catalytic activity">
    <reaction evidence="10">
        <text>8-oxo-dGTP + H2O = 8-oxo-dGMP + diphosphate + H(+)</text>
        <dbReference type="Rhea" id="RHEA:31575"/>
        <dbReference type="ChEBI" id="CHEBI:15377"/>
        <dbReference type="ChEBI" id="CHEBI:15378"/>
        <dbReference type="ChEBI" id="CHEBI:33019"/>
        <dbReference type="ChEBI" id="CHEBI:63224"/>
        <dbReference type="ChEBI" id="CHEBI:77896"/>
        <dbReference type="EC" id="3.6.1.55"/>
    </reaction>
</comment>
<dbReference type="AlphaFoldDB" id="A0AA37WP33"/>
<keyword evidence="7" id="KW-0378">Hydrolase</keyword>
<evidence type="ECO:0000256" key="1">
    <source>
        <dbReference type="ARBA" id="ARBA00001946"/>
    </source>
</evidence>
<dbReference type="Pfam" id="PF14815">
    <property type="entry name" value="NUDIX_4"/>
    <property type="match status" value="1"/>
</dbReference>
<dbReference type="InterPro" id="IPR047127">
    <property type="entry name" value="MutT-like"/>
</dbReference>
<evidence type="ECO:0000256" key="16">
    <source>
        <dbReference type="ARBA" id="ARBA00042798"/>
    </source>
</evidence>
<feature type="binding site" evidence="18">
    <location>
        <position position="60"/>
    </location>
    <ligand>
        <name>Mg(2+)</name>
        <dbReference type="ChEBI" id="CHEBI:18420"/>
    </ligand>
</feature>
<evidence type="ECO:0000256" key="5">
    <source>
        <dbReference type="ARBA" id="ARBA00022723"/>
    </source>
</evidence>
<dbReference type="FunFam" id="3.90.79.10:FF:000014">
    <property type="entry name" value="8-oxo-dGTP diphosphatase MutT"/>
    <property type="match status" value="1"/>
</dbReference>
<evidence type="ECO:0000256" key="9">
    <source>
        <dbReference type="ARBA" id="ARBA00023204"/>
    </source>
</evidence>
<dbReference type="SUPFAM" id="SSF55811">
    <property type="entry name" value="Nudix"/>
    <property type="match status" value="1"/>
</dbReference>
<evidence type="ECO:0000256" key="10">
    <source>
        <dbReference type="ARBA" id="ARBA00035861"/>
    </source>
</evidence>